<dbReference type="OrthoDB" id="9798754at2"/>
<comment type="caution">
    <text evidence="2">The sequence shown here is derived from an EMBL/GenBank/DDBJ whole genome shotgun (WGS) entry which is preliminary data.</text>
</comment>
<reference evidence="2 3" key="1">
    <citation type="submission" date="2019-01" db="EMBL/GenBank/DDBJ databases">
        <authorList>
            <person name="Chen W.-M."/>
        </authorList>
    </citation>
    <scope>NUCLEOTIDE SEQUENCE [LARGE SCALE GENOMIC DNA]</scope>
    <source>
        <strain evidence="2 3">TLA-22</strain>
    </source>
</reference>
<protein>
    <submittedName>
        <fullName evidence="2">Endonuclease domain-containing protein</fullName>
    </submittedName>
</protein>
<dbReference type="CDD" id="cd01038">
    <property type="entry name" value="Endonuclease_DUF559"/>
    <property type="match status" value="1"/>
</dbReference>
<dbReference type="GO" id="GO:0004519">
    <property type="term" value="F:endonuclease activity"/>
    <property type="evidence" value="ECO:0007669"/>
    <property type="project" value="UniProtKB-KW"/>
</dbReference>
<accession>A0A437JC02</accession>
<dbReference type="AlphaFoldDB" id="A0A437JC02"/>
<dbReference type="InterPro" id="IPR007569">
    <property type="entry name" value="DUF559"/>
</dbReference>
<dbReference type="EMBL" id="RZUL01000001">
    <property type="protein sequence ID" value="RVT43438.1"/>
    <property type="molecule type" value="Genomic_DNA"/>
</dbReference>
<keyword evidence="2" id="KW-0540">Nuclease</keyword>
<dbReference type="InterPro" id="IPR011335">
    <property type="entry name" value="Restrct_endonuc-II-like"/>
</dbReference>
<sequence>MRRRTTLAKSLRRNPTDAEKALWPHLRANRLDGHHFRRQSPVGDYIPDYLCARAKLVIEIDGGQHAIDAEQDANRTAILQSQGYTVLRFWNHDVLGNTEGVVEEIRRTLHIITGD</sequence>
<dbReference type="SUPFAM" id="SSF52980">
    <property type="entry name" value="Restriction endonuclease-like"/>
    <property type="match status" value="1"/>
</dbReference>
<evidence type="ECO:0000313" key="3">
    <source>
        <dbReference type="Proteomes" id="UP000282977"/>
    </source>
</evidence>
<dbReference type="Gene3D" id="3.40.960.10">
    <property type="entry name" value="VSR Endonuclease"/>
    <property type="match status" value="1"/>
</dbReference>
<dbReference type="PANTHER" id="PTHR38590:SF1">
    <property type="entry name" value="BLL0828 PROTEIN"/>
    <property type="match status" value="1"/>
</dbReference>
<dbReference type="Proteomes" id="UP000282977">
    <property type="component" value="Unassembled WGS sequence"/>
</dbReference>
<evidence type="ECO:0000313" key="2">
    <source>
        <dbReference type="EMBL" id="RVT43438.1"/>
    </source>
</evidence>
<name>A0A437JC02_9SPHN</name>
<dbReference type="PANTHER" id="PTHR38590">
    <property type="entry name" value="BLL0828 PROTEIN"/>
    <property type="match status" value="1"/>
</dbReference>
<dbReference type="RefSeq" id="WP_127688974.1">
    <property type="nucleotide sequence ID" value="NZ_RZUL01000001.1"/>
</dbReference>
<organism evidence="2 3">
    <name type="scientific">Sphingobium algorifonticola</name>
    <dbReference type="NCBI Taxonomy" id="2008318"/>
    <lineage>
        <taxon>Bacteria</taxon>
        <taxon>Pseudomonadati</taxon>
        <taxon>Pseudomonadota</taxon>
        <taxon>Alphaproteobacteria</taxon>
        <taxon>Sphingomonadales</taxon>
        <taxon>Sphingomonadaceae</taxon>
        <taxon>Sphingobium</taxon>
    </lineage>
</organism>
<dbReference type="Pfam" id="PF04480">
    <property type="entry name" value="DUF559"/>
    <property type="match status" value="1"/>
</dbReference>
<gene>
    <name evidence="2" type="ORF">ENE74_02070</name>
</gene>
<proteinExistence type="predicted"/>
<keyword evidence="3" id="KW-1185">Reference proteome</keyword>
<keyword evidence="2" id="KW-0378">Hydrolase</keyword>
<feature type="domain" description="DUF559" evidence="1">
    <location>
        <begin position="3"/>
        <end position="109"/>
    </location>
</feature>
<evidence type="ECO:0000259" key="1">
    <source>
        <dbReference type="Pfam" id="PF04480"/>
    </source>
</evidence>
<keyword evidence="2" id="KW-0255">Endonuclease</keyword>
<dbReference type="InterPro" id="IPR047216">
    <property type="entry name" value="Endonuclease_DUF559_bact"/>
</dbReference>